<dbReference type="InterPro" id="IPR002051">
    <property type="entry name" value="Haem_Oase"/>
</dbReference>
<dbReference type="InterPro" id="IPR016084">
    <property type="entry name" value="Haem_Oase-like_multi-hlx"/>
</dbReference>
<evidence type="ECO:0000256" key="1">
    <source>
        <dbReference type="ARBA" id="ARBA00022617"/>
    </source>
</evidence>
<evidence type="ECO:0000256" key="4">
    <source>
        <dbReference type="SAM" id="MobiDB-lite"/>
    </source>
</evidence>
<reference evidence="5 6" key="1">
    <citation type="submission" date="2019-08" db="EMBL/GenBank/DDBJ databases">
        <title>Archangium and Cystobacter genomes.</title>
        <authorList>
            <person name="Chen I.-C.K."/>
            <person name="Wielgoss S."/>
        </authorList>
    </citation>
    <scope>NUCLEOTIDE SEQUENCE [LARGE SCALE GENOMIC DNA]</scope>
    <source>
        <strain evidence="5 6">Cbm 6</strain>
    </source>
</reference>
<dbReference type="EMBL" id="CP043494">
    <property type="protein sequence ID" value="WNG49672.1"/>
    <property type="molecule type" value="Genomic_DNA"/>
</dbReference>
<dbReference type="PRINTS" id="PR00088">
    <property type="entry name" value="HAEMOXYGNASE"/>
</dbReference>
<dbReference type="SUPFAM" id="SSF48613">
    <property type="entry name" value="Heme oxygenase-like"/>
    <property type="match status" value="1"/>
</dbReference>
<dbReference type="Proteomes" id="UP001611383">
    <property type="component" value="Chromosome"/>
</dbReference>
<feature type="compositionally biased region" description="Basic and acidic residues" evidence="4">
    <location>
        <begin position="1"/>
        <end position="18"/>
    </location>
</feature>
<keyword evidence="6" id="KW-1185">Reference proteome</keyword>
<accession>A0ABY9X2N4</accession>
<dbReference type="Gene3D" id="1.20.910.10">
    <property type="entry name" value="Heme oxygenase-like"/>
    <property type="match status" value="1"/>
</dbReference>
<feature type="region of interest" description="Disordered" evidence="4">
    <location>
        <begin position="1"/>
        <end position="39"/>
    </location>
</feature>
<dbReference type="PANTHER" id="PTHR10720">
    <property type="entry name" value="HEME OXYGENASE"/>
    <property type="match status" value="1"/>
</dbReference>
<gene>
    <name evidence="5" type="ORF">F0U60_40300</name>
</gene>
<proteinExistence type="predicted"/>
<keyword evidence="3" id="KW-0408">Iron</keyword>
<organism evidence="5 6">
    <name type="scientific">Archangium minus</name>
    <dbReference type="NCBI Taxonomy" id="83450"/>
    <lineage>
        <taxon>Bacteria</taxon>
        <taxon>Pseudomonadati</taxon>
        <taxon>Myxococcota</taxon>
        <taxon>Myxococcia</taxon>
        <taxon>Myxococcales</taxon>
        <taxon>Cystobacterineae</taxon>
        <taxon>Archangiaceae</taxon>
        <taxon>Archangium</taxon>
    </lineage>
</organism>
<dbReference type="CDD" id="cd19165">
    <property type="entry name" value="HemeO"/>
    <property type="match status" value="1"/>
</dbReference>
<protein>
    <submittedName>
        <fullName evidence="5">Biliverdin-producing heme oxygenase</fullName>
    </submittedName>
</protein>
<keyword evidence="2" id="KW-0479">Metal-binding</keyword>
<dbReference type="PANTHER" id="PTHR10720:SF0">
    <property type="entry name" value="HEME OXYGENASE"/>
    <property type="match status" value="1"/>
</dbReference>
<evidence type="ECO:0000313" key="5">
    <source>
        <dbReference type="EMBL" id="WNG49672.1"/>
    </source>
</evidence>
<evidence type="ECO:0000256" key="2">
    <source>
        <dbReference type="ARBA" id="ARBA00022723"/>
    </source>
</evidence>
<name>A0ABY9X2N4_9BACT</name>
<evidence type="ECO:0000313" key="6">
    <source>
        <dbReference type="Proteomes" id="UP001611383"/>
    </source>
</evidence>
<sequence>MHLRPHPPEPRADDDPNGRGRAARHLAHDGGCGAGPVRGTRATLQGGRRRRVEAVSTLTELLRQATANEAHAATHTAFAGRLARGELERANYVRLLSCLQTVYAELEWALMWNRLHPAVGPLCLPELWRNELLQDDLRTLLGPGWYSNAPRQEVAAYVERLGLLCDEAPELLAAHAWVLYATDLPGAGQSGAGIARTLGLRGKMGTVFLRHATHLDGEAYRAHLLDTLDQMPLDGKAREVLANEARRAVRGVHLLFEALGRSLPAAHGRRESSRTGSWLPRLWVPARGMS</sequence>
<dbReference type="Pfam" id="PF01126">
    <property type="entry name" value="Heme_oxygenase"/>
    <property type="match status" value="1"/>
</dbReference>
<evidence type="ECO:0000256" key="3">
    <source>
        <dbReference type="ARBA" id="ARBA00023004"/>
    </source>
</evidence>
<dbReference type="InterPro" id="IPR016053">
    <property type="entry name" value="Haem_Oase-like"/>
</dbReference>
<keyword evidence="1" id="KW-0349">Heme</keyword>